<dbReference type="AlphaFoldDB" id="A0A8T1TVX2"/>
<feature type="compositionally biased region" description="Acidic residues" evidence="1">
    <location>
        <begin position="95"/>
        <end position="105"/>
    </location>
</feature>
<feature type="compositionally biased region" description="Basic and acidic residues" evidence="1">
    <location>
        <begin position="106"/>
        <end position="121"/>
    </location>
</feature>
<reference evidence="2" key="1">
    <citation type="submission" date="2021-01" db="EMBL/GenBank/DDBJ databases">
        <title>Phytophthora aleatoria, a newly-described species from Pinus radiata is distinct from Phytophthora cactorum isolates based on comparative genomics.</title>
        <authorList>
            <person name="Mcdougal R."/>
            <person name="Panda P."/>
            <person name="Williams N."/>
            <person name="Studholme D.J."/>
        </authorList>
    </citation>
    <scope>NUCLEOTIDE SEQUENCE</scope>
    <source>
        <strain evidence="2">NZFS 3830</strain>
    </source>
</reference>
<accession>A0A8T1TVX2</accession>
<dbReference type="Proteomes" id="UP000688947">
    <property type="component" value="Unassembled WGS sequence"/>
</dbReference>
<evidence type="ECO:0000313" key="2">
    <source>
        <dbReference type="EMBL" id="KAG6949736.1"/>
    </source>
</evidence>
<sequence>MTLEVSTGDEAIEMESQFGWNSIGYGWCSVKASTWCMFSKDKEECKENIDCYKKRIQSGTRGAGSGSGDFGNVTVGDSSSDDEVEVPMDFSSSGEGEEGGEEDATEGERVGVEARKNRGWEARTNVAGEGVRGGVQVKDRS</sequence>
<proteinExistence type="predicted"/>
<feature type="region of interest" description="Disordered" evidence="1">
    <location>
        <begin position="57"/>
        <end position="141"/>
    </location>
</feature>
<evidence type="ECO:0000256" key="1">
    <source>
        <dbReference type="SAM" id="MobiDB-lite"/>
    </source>
</evidence>
<dbReference type="OrthoDB" id="128425at2759"/>
<protein>
    <submittedName>
        <fullName evidence="2">Uncharacterized protein</fullName>
    </submittedName>
</protein>
<comment type="caution">
    <text evidence="2">The sequence shown here is derived from an EMBL/GenBank/DDBJ whole genome shotgun (WGS) entry which is preliminary data.</text>
</comment>
<organism evidence="2 3">
    <name type="scientific">Phytophthora cactorum</name>
    <dbReference type="NCBI Taxonomy" id="29920"/>
    <lineage>
        <taxon>Eukaryota</taxon>
        <taxon>Sar</taxon>
        <taxon>Stramenopiles</taxon>
        <taxon>Oomycota</taxon>
        <taxon>Peronosporomycetes</taxon>
        <taxon>Peronosporales</taxon>
        <taxon>Peronosporaceae</taxon>
        <taxon>Phytophthora</taxon>
    </lineage>
</organism>
<name>A0A8T1TVX2_9STRA</name>
<dbReference type="EMBL" id="JAENGZ010001212">
    <property type="protein sequence ID" value="KAG6949736.1"/>
    <property type="molecule type" value="Genomic_DNA"/>
</dbReference>
<gene>
    <name evidence="2" type="ORF">JG687_00014662</name>
</gene>
<evidence type="ECO:0000313" key="3">
    <source>
        <dbReference type="Proteomes" id="UP000688947"/>
    </source>
</evidence>